<dbReference type="AlphaFoldDB" id="A0A0G3XG06"/>
<dbReference type="Proteomes" id="UP000035287">
    <property type="component" value="Chromosome"/>
</dbReference>
<dbReference type="KEGG" id="cna:AB433_09250"/>
<reference evidence="1 2" key="1">
    <citation type="submission" date="2015-06" db="EMBL/GenBank/DDBJ databases">
        <authorList>
            <person name="Zeng Y."/>
            <person name="Huang Y."/>
        </authorList>
    </citation>
    <scope>NUCLEOTIDE SEQUENCE [LARGE SCALE GENOMIC DNA]</scope>
    <source>
        <strain evidence="1 2">PQ-2</strain>
    </source>
</reference>
<name>A0A0G3XG06_9SPHN</name>
<dbReference type="PATRIC" id="fig|1348774.3.peg.1942"/>
<evidence type="ECO:0000313" key="1">
    <source>
        <dbReference type="EMBL" id="AKM10117.1"/>
    </source>
</evidence>
<proteinExistence type="predicted"/>
<dbReference type="EMBL" id="CP011770">
    <property type="protein sequence ID" value="AKM10117.1"/>
    <property type="molecule type" value="Genomic_DNA"/>
</dbReference>
<gene>
    <name evidence="1" type="ORF">AB433_09250</name>
</gene>
<protein>
    <submittedName>
        <fullName evidence="1">Uncharacterized protein</fullName>
    </submittedName>
</protein>
<evidence type="ECO:0000313" key="2">
    <source>
        <dbReference type="Proteomes" id="UP000035287"/>
    </source>
</evidence>
<accession>A0A0G3XG06</accession>
<keyword evidence="2" id="KW-1185">Reference proteome</keyword>
<dbReference type="STRING" id="1348774.AB433_09250"/>
<organism evidence="1 2">
    <name type="scientific">Croceicoccus naphthovorans</name>
    <dbReference type="NCBI Taxonomy" id="1348774"/>
    <lineage>
        <taxon>Bacteria</taxon>
        <taxon>Pseudomonadati</taxon>
        <taxon>Pseudomonadota</taxon>
        <taxon>Alphaproteobacteria</taxon>
        <taxon>Sphingomonadales</taxon>
        <taxon>Erythrobacteraceae</taxon>
        <taxon>Croceicoccus</taxon>
    </lineage>
</organism>
<sequence>MWYLFLKLAEHPLPERRWPDMTVDVCLHEVTGATEAEDRFIRDSVVLLRTAVSSAGFGASVRNADYGFSGWQSLHGGVRDMDGDAIWERIVHGRECGKTADHTLDISVSVEDLETPESGHAVIGRTRLGTLPIRSARWFVAQCMDAGDRVNMAAHLMHQWMHVSGFVHAPENTGQDAPSVLARLVRRALESDYGDEIDAKVTALLTLDTTDCDCCVASETDGLAA</sequence>